<reference evidence="9 10" key="1">
    <citation type="submission" date="2018-06" db="EMBL/GenBank/DDBJ databases">
        <authorList>
            <consortium name="Pathogen Informatics"/>
            <person name="Doyle S."/>
        </authorList>
    </citation>
    <scope>NUCLEOTIDE SEQUENCE [LARGE SCALE GENOMIC DNA]</scope>
    <source>
        <strain evidence="9 10">NCTC8179</strain>
    </source>
</reference>
<keyword evidence="6" id="KW-0742">SOS response</keyword>
<evidence type="ECO:0000256" key="4">
    <source>
        <dbReference type="ARBA" id="ARBA00022813"/>
    </source>
</evidence>
<dbReference type="GO" id="GO:0003677">
    <property type="term" value="F:DNA binding"/>
    <property type="evidence" value="ECO:0007669"/>
    <property type="project" value="InterPro"/>
</dbReference>
<dbReference type="NCBIfam" id="NF007621">
    <property type="entry name" value="PRK10276.1"/>
    <property type="match status" value="1"/>
</dbReference>
<accession>A0A377A0A9</accession>
<evidence type="ECO:0000313" key="10">
    <source>
        <dbReference type="Proteomes" id="UP000255543"/>
    </source>
</evidence>
<proteinExistence type="inferred from homology"/>
<evidence type="ECO:0000259" key="8">
    <source>
        <dbReference type="Pfam" id="PF00717"/>
    </source>
</evidence>
<keyword evidence="3 7" id="KW-0378">Hydrolase</keyword>
<evidence type="ECO:0000256" key="6">
    <source>
        <dbReference type="ARBA" id="ARBA00023236"/>
    </source>
</evidence>
<dbReference type="InterPro" id="IPR050077">
    <property type="entry name" value="LexA_repressor"/>
</dbReference>
<dbReference type="InterPro" id="IPR015927">
    <property type="entry name" value="Peptidase_S24_S26A/B/C"/>
</dbReference>
<keyword evidence="5" id="KW-0234">DNA repair</keyword>
<keyword evidence="4 7" id="KW-0068">Autocatalytic cleavage</keyword>
<evidence type="ECO:0000256" key="7">
    <source>
        <dbReference type="RuleBase" id="RU003991"/>
    </source>
</evidence>
<dbReference type="PANTHER" id="PTHR33516:SF2">
    <property type="entry name" value="LEXA REPRESSOR-RELATED"/>
    <property type="match status" value="1"/>
</dbReference>
<sequence>MLFIKPADLREIVTFPLFSDLVQCGFPSPAADYVEQRIDLNQLLIQHPSATYFVKASGDSMIDGGISDGDLLIVDSAITASHGDIVIAAVDGEFTVKNCNYARRYSLFP</sequence>
<dbReference type="AlphaFoldDB" id="A0A377A0A9"/>
<evidence type="ECO:0000256" key="5">
    <source>
        <dbReference type="ARBA" id="ARBA00023204"/>
    </source>
</evidence>
<dbReference type="CDD" id="cd06529">
    <property type="entry name" value="S24_LexA-like"/>
    <property type="match status" value="1"/>
</dbReference>
<dbReference type="PANTHER" id="PTHR33516">
    <property type="entry name" value="LEXA REPRESSOR"/>
    <property type="match status" value="1"/>
</dbReference>
<comment type="similarity">
    <text evidence="1 7">Belongs to the peptidase S24 family.</text>
</comment>
<gene>
    <name evidence="9" type="primary">umuD_1</name>
    <name evidence="9" type="ORF">NCTC8179_03081</name>
</gene>
<dbReference type="GO" id="GO:0009432">
    <property type="term" value="P:SOS response"/>
    <property type="evidence" value="ECO:0007669"/>
    <property type="project" value="UniProtKB-KW"/>
</dbReference>
<dbReference type="EC" id="3.4.21.-" evidence="9"/>
<name>A0A377A0A9_ECOLX</name>
<dbReference type="GO" id="GO:0016787">
    <property type="term" value="F:hydrolase activity"/>
    <property type="evidence" value="ECO:0007669"/>
    <property type="project" value="UniProtKB-KW"/>
</dbReference>
<feature type="domain" description="Peptidase S24/S26A/S26B/S26C" evidence="8">
    <location>
        <begin position="16"/>
        <end position="98"/>
    </location>
</feature>
<protein>
    <submittedName>
        <fullName evidence="9">SOS mutagenesis and repair protein</fullName>
        <ecNumber evidence="9">3.4.21.-</ecNumber>
    </submittedName>
</protein>
<evidence type="ECO:0000313" key="9">
    <source>
        <dbReference type="EMBL" id="STK83262.1"/>
    </source>
</evidence>
<dbReference type="SUPFAM" id="SSF51306">
    <property type="entry name" value="LexA/Signal peptidase"/>
    <property type="match status" value="1"/>
</dbReference>
<dbReference type="PRINTS" id="PR00726">
    <property type="entry name" value="LEXASERPTASE"/>
</dbReference>
<evidence type="ECO:0000256" key="3">
    <source>
        <dbReference type="ARBA" id="ARBA00022801"/>
    </source>
</evidence>
<dbReference type="InterPro" id="IPR036286">
    <property type="entry name" value="LexA/Signal_pep-like_sf"/>
</dbReference>
<dbReference type="Pfam" id="PF00717">
    <property type="entry name" value="Peptidase_S24"/>
    <property type="match status" value="1"/>
</dbReference>
<dbReference type="GO" id="GO:0006281">
    <property type="term" value="P:DNA repair"/>
    <property type="evidence" value="ECO:0007669"/>
    <property type="project" value="UniProtKB-KW"/>
</dbReference>
<dbReference type="InterPro" id="IPR006197">
    <property type="entry name" value="Peptidase_S24_LexA"/>
</dbReference>
<evidence type="ECO:0000256" key="2">
    <source>
        <dbReference type="ARBA" id="ARBA00022763"/>
    </source>
</evidence>
<dbReference type="Proteomes" id="UP000255543">
    <property type="component" value="Unassembled WGS sequence"/>
</dbReference>
<keyword evidence="2" id="KW-0227">DNA damage</keyword>
<organism evidence="9 10">
    <name type="scientific">Escherichia coli</name>
    <dbReference type="NCBI Taxonomy" id="562"/>
    <lineage>
        <taxon>Bacteria</taxon>
        <taxon>Pseudomonadati</taxon>
        <taxon>Pseudomonadota</taxon>
        <taxon>Gammaproteobacteria</taxon>
        <taxon>Enterobacterales</taxon>
        <taxon>Enterobacteriaceae</taxon>
        <taxon>Escherichia</taxon>
    </lineage>
</organism>
<evidence type="ECO:0000256" key="1">
    <source>
        <dbReference type="ARBA" id="ARBA00007484"/>
    </source>
</evidence>
<dbReference type="EMBL" id="UGEB01000001">
    <property type="protein sequence ID" value="STK83262.1"/>
    <property type="molecule type" value="Genomic_DNA"/>
</dbReference>
<dbReference type="InterPro" id="IPR039418">
    <property type="entry name" value="LexA-like"/>
</dbReference>
<dbReference type="GO" id="GO:0006355">
    <property type="term" value="P:regulation of DNA-templated transcription"/>
    <property type="evidence" value="ECO:0007669"/>
    <property type="project" value="InterPro"/>
</dbReference>
<dbReference type="Gene3D" id="2.10.109.10">
    <property type="entry name" value="Umud Fragment, subunit A"/>
    <property type="match status" value="1"/>
</dbReference>